<keyword evidence="4 7" id="KW-0175">Coiled coil</keyword>
<dbReference type="PANTHER" id="PTHR23166">
    <property type="entry name" value="FILAMIN/GPBP-INTERACTING PROTEIN"/>
    <property type="match status" value="1"/>
</dbReference>
<feature type="coiled-coil region" evidence="7">
    <location>
        <begin position="903"/>
        <end position="930"/>
    </location>
</feature>
<evidence type="ECO:0000256" key="4">
    <source>
        <dbReference type="ARBA" id="ARBA00023054"/>
    </source>
</evidence>
<dbReference type="GO" id="GO:0008270">
    <property type="term" value="F:zinc ion binding"/>
    <property type="evidence" value="ECO:0007669"/>
    <property type="project" value="UniProtKB-KW"/>
</dbReference>
<dbReference type="SMART" id="SM00980">
    <property type="entry name" value="THAP"/>
    <property type="match status" value="1"/>
</dbReference>
<dbReference type="Pfam" id="PF09727">
    <property type="entry name" value="CortBP2"/>
    <property type="match status" value="1"/>
</dbReference>
<dbReference type="InterPro" id="IPR019131">
    <property type="entry name" value="Cortactin-binding_p2_N"/>
</dbReference>
<dbReference type="EMBL" id="JAUYZG010000019">
    <property type="protein sequence ID" value="KAK2878354.1"/>
    <property type="molecule type" value="Genomic_DNA"/>
</dbReference>
<proteinExistence type="predicted"/>
<keyword evidence="1" id="KW-0479">Metal-binding</keyword>
<accession>A0AA88P6P6</accession>
<dbReference type="Proteomes" id="UP001187343">
    <property type="component" value="Unassembled WGS sequence"/>
</dbReference>
<dbReference type="PANTHER" id="PTHR23166:SF3">
    <property type="entry name" value="FILAMIN-A-INTERACTING PROTEIN 1"/>
    <property type="match status" value="1"/>
</dbReference>
<keyword evidence="11" id="KW-1185">Reference proteome</keyword>
<evidence type="ECO:0000256" key="1">
    <source>
        <dbReference type="ARBA" id="ARBA00022723"/>
    </source>
</evidence>
<evidence type="ECO:0000259" key="9">
    <source>
        <dbReference type="PROSITE" id="PS50950"/>
    </source>
</evidence>
<dbReference type="Pfam" id="PF05485">
    <property type="entry name" value="THAP"/>
    <property type="match status" value="1"/>
</dbReference>
<keyword evidence="5 6" id="KW-0238">DNA-binding</keyword>
<feature type="domain" description="THAP-type" evidence="9">
    <location>
        <begin position="1"/>
        <end position="92"/>
    </location>
</feature>
<keyword evidence="3" id="KW-0862">Zinc</keyword>
<feature type="coiled-coil region" evidence="7">
    <location>
        <begin position="982"/>
        <end position="1026"/>
    </location>
</feature>
<evidence type="ECO:0000256" key="8">
    <source>
        <dbReference type="SAM" id="MobiDB-lite"/>
    </source>
</evidence>
<name>A0AA88P6P6_9TELE</name>
<reference evidence="10" key="1">
    <citation type="submission" date="2023-08" db="EMBL/GenBank/DDBJ databases">
        <title>Chromosome-level Genome Assembly of mud carp (Cirrhinus molitorella).</title>
        <authorList>
            <person name="Liu H."/>
        </authorList>
    </citation>
    <scope>NUCLEOTIDE SEQUENCE</scope>
    <source>
        <strain evidence="10">Prfri</strain>
        <tissue evidence="10">Muscle</tissue>
    </source>
</reference>
<feature type="compositionally biased region" description="Basic and acidic residues" evidence="8">
    <location>
        <begin position="309"/>
        <end position="344"/>
    </location>
</feature>
<evidence type="ECO:0000256" key="5">
    <source>
        <dbReference type="ARBA" id="ARBA00023125"/>
    </source>
</evidence>
<sequence length="1439" mass="164280">MVRSCVYPGCGKLLKPKRLRPQGDVLTSHKFPLPNPERLRLWLLALCMDINTPEDSLIHKRVCGDHFYDDDFHHSDKGHRRLLKASAVPMPCLKPAEFGKKSEFLATRSEADLEVQGAEVEVFLANSPQSTPVKHNTRQFTEAHSKLLVLRNPETAQKGTNTSTSGTYYAYPPIRSHQSPPMYIKPEPTEEEYEENVKPDVGMLTFVGMGGQTGGPRYKVVFQKNTKEWIAKAIFKPTAESLVKKVLQRRLDPSIVFKDSSSHLPQNIALKPTSENLTLGDHCWRKMRSKDNTVDSMVNDVLVVTQNSHDVKEEEDGKIPETEKTIKVKDVEEKSPNNDEKSAQNDDQMFGLRELSKDNLLKLLGIMEGEIQAREDVIHLLRSALLSRPDELESRYGLSGPTRPLQALQRDRMLSNNHAQQENVYDKPMAELDRLQDKHKDSYRRMLEQLLLAEKSHRRTVYELDTEKRKHVDYMNKSDDFTNLLEQERERLKRLLKQEKAYQIRKEKEFSKRMQRTSGELVKLKSFALMMVDERELHMEKIDKQSHKIQDLLQKLEEKEKKLHEAERKAKEDNRKNLDLEVELELRTSKFAKEQEEMSTKLSSQESQHQQLSQKQMELLDKLKELEEANEALQKSAEELQALRDEIRKGECGNSNLTAELETLRKRILEMEGKDEEITKTENKCNELKKMLLAEETHNKDLRLEVEKLQQRMTQLETIEMTFNMGRTECAQLQAALEKEKSLTKDLTDELVSLKIRMKELESSELKLEKDELDLKEDLLKLKSVTVIMVNEHKNMVDRIRSEEKKRDELNKLYKAEQEKVMEVTERLIEESKKRLKLKSEMELKIAALVKERDEIKGKLTKTEERCKDLSSKHGVMKHSTMNKEEKESFQKVMDLQSVSNAHGKDENKVKELTSEIESLKNRLQQLEATERDLIKPEYDLLATEKQQVQEIHQTALSKVTEQVEGEEAELRHRFMMEEAKTRDLQADVQALKEKIHELMNKEDELSQLQVEYSVLQQRFLEEEDKKKSISTEVLNLTKELEVTKCYSRTPRLSTKGSRMMDVPVMSTGVQTDLVENRTADSDTPAAFIKKSVQEENRIMSSLQQRSLKKPMQRPTVRELYPPTVSDYTAKKSWIPWMRKKDSSASEISLDTSGEVSMSQKYDAQVISDIQNNEATLQIHIGPSEVLTKQASAKPSQEVQNPQATIIPTNERTKEPKNLERFRSPLTFSSISRVKGTEIVRSPSMDKSLSPVSTASNSSSLESVDMITGRAVFKETPEKRMVPTPIKKSNANAIATEDSKIHIHSGSQFKKTTDHGSVVMVKSECSEVSTGTVLRSPHSVTASKSTSSKAMSSITITQVTKAPARPTLSVQPITDAPSTRSGLSRIPMSRGMKTGKAVLGALGITTGVKMETNAENQPMHIDLKKTAVINGALQGGGKA</sequence>
<evidence type="ECO:0000256" key="6">
    <source>
        <dbReference type="PROSITE-ProRule" id="PRU00309"/>
    </source>
</evidence>
<organism evidence="10 11">
    <name type="scientific">Cirrhinus molitorella</name>
    <name type="common">mud carp</name>
    <dbReference type="NCBI Taxonomy" id="172907"/>
    <lineage>
        <taxon>Eukaryota</taxon>
        <taxon>Metazoa</taxon>
        <taxon>Chordata</taxon>
        <taxon>Craniata</taxon>
        <taxon>Vertebrata</taxon>
        <taxon>Euteleostomi</taxon>
        <taxon>Actinopterygii</taxon>
        <taxon>Neopterygii</taxon>
        <taxon>Teleostei</taxon>
        <taxon>Ostariophysi</taxon>
        <taxon>Cypriniformes</taxon>
        <taxon>Cyprinidae</taxon>
        <taxon>Labeoninae</taxon>
        <taxon>Labeonini</taxon>
        <taxon>Cirrhinus</taxon>
    </lineage>
</organism>
<dbReference type="GO" id="GO:0003677">
    <property type="term" value="F:DNA binding"/>
    <property type="evidence" value="ECO:0007669"/>
    <property type="project" value="UniProtKB-UniRule"/>
</dbReference>
<evidence type="ECO:0000256" key="7">
    <source>
        <dbReference type="SAM" id="Coils"/>
    </source>
</evidence>
<dbReference type="SUPFAM" id="SSF57716">
    <property type="entry name" value="Glucocorticoid receptor-like (DNA-binding domain)"/>
    <property type="match status" value="1"/>
</dbReference>
<evidence type="ECO:0000313" key="11">
    <source>
        <dbReference type="Proteomes" id="UP001187343"/>
    </source>
</evidence>
<dbReference type="PROSITE" id="PS50950">
    <property type="entry name" value="ZF_THAP"/>
    <property type="match status" value="1"/>
</dbReference>
<evidence type="ECO:0000256" key="2">
    <source>
        <dbReference type="ARBA" id="ARBA00022771"/>
    </source>
</evidence>
<feature type="compositionally biased region" description="Polar residues" evidence="8">
    <location>
        <begin position="1369"/>
        <end position="1382"/>
    </location>
</feature>
<dbReference type="InterPro" id="IPR050719">
    <property type="entry name" value="Cortactin-Actin_Reg"/>
</dbReference>
<gene>
    <name evidence="10" type="ORF">Q8A67_019145</name>
</gene>
<feature type="region of interest" description="Disordered" evidence="8">
    <location>
        <begin position="309"/>
        <end position="346"/>
    </location>
</feature>
<comment type="caution">
    <text evidence="10">The sequence shown here is derived from an EMBL/GenBank/DDBJ whole genome shotgun (WGS) entry which is preliminary data.</text>
</comment>
<feature type="region of interest" description="Disordered" evidence="8">
    <location>
        <begin position="1369"/>
        <end position="1388"/>
    </location>
</feature>
<evidence type="ECO:0000313" key="10">
    <source>
        <dbReference type="EMBL" id="KAK2878354.1"/>
    </source>
</evidence>
<dbReference type="InterPro" id="IPR006612">
    <property type="entry name" value="THAP_Znf"/>
</dbReference>
<evidence type="ECO:0000256" key="3">
    <source>
        <dbReference type="ARBA" id="ARBA00022833"/>
    </source>
</evidence>
<keyword evidence="2 6" id="KW-0863">Zinc-finger</keyword>
<protein>
    <recommendedName>
        <fullName evidence="9">THAP-type domain-containing protein</fullName>
    </recommendedName>
</protein>
<feature type="coiled-coil region" evidence="7">
    <location>
        <begin position="478"/>
        <end position="505"/>
    </location>
</feature>
<feature type="coiled-coil region" evidence="7">
    <location>
        <begin position="539"/>
        <end position="873"/>
    </location>
</feature>